<sequence length="442" mass="50771">MNQPEDVEVVLTHDRRFKFHASVLARNSPLLAGMLTELKAARLSKKAKDAGIKVRWMIKLSHPPHGDDPGELQSVELDTMGVPLEPLRPLIINENGRIPTLALDYYEAIFNAFYNREIPLREDDMTTVLHDVVEILKFAEYLDCTAVIRKPIDVALIKHGQELFRSIQSRPWAWVDLAIRIRSETIFKEAIIHLVGNWKRVKDNGSAMRMLQGGSKEVFTLCERLHQDMAAKGKKLELEVATIYPGGMTQPTKNVPIKREEYAKDILVWMALSFFRHWFSQRIISEKGSTNVDGGYGLYTQLQKAGNAYMDRTILNQFHSNVPMTKKAMNVLENHLLEIKACIKQVVDKHDILKIYCQLDTKRFEVNYLTGVDVRKEDFPWYAEELQERPTGKRKRSQSEVPAEKTESEQPSEPNGQADDEKEDESTGSHDEEDGHRHKRKL</sequence>
<dbReference type="OrthoDB" id="2129688at2759"/>
<name>A0A6A5Y3E0_9PLEO</name>
<keyword evidence="3" id="KW-1185">Reference proteome</keyword>
<dbReference type="PANTHER" id="PTHR38119">
    <property type="entry name" value="BTB DOMAIN-CONTAINING PROTEIN-RELATED"/>
    <property type="match status" value="1"/>
</dbReference>
<dbReference type="RefSeq" id="XP_033388115.1">
    <property type="nucleotide sequence ID" value="XM_033524944.1"/>
</dbReference>
<evidence type="ECO:0000313" key="3">
    <source>
        <dbReference type="Proteomes" id="UP000799778"/>
    </source>
</evidence>
<feature type="region of interest" description="Disordered" evidence="1">
    <location>
        <begin position="385"/>
        <end position="442"/>
    </location>
</feature>
<evidence type="ECO:0000256" key="1">
    <source>
        <dbReference type="SAM" id="MobiDB-lite"/>
    </source>
</evidence>
<reference evidence="2" key="1">
    <citation type="journal article" date="2020" name="Stud. Mycol.">
        <title>101 Dothideomycetes genomes: a test case for predicting lifestyles and emergence of pathogens.</title>
        <authorList>
            <person name="Haridas S."/>
            <person name="Albert R."/>
            <person name="Binder M."/>
            <person name="Bloem J."/>
            <person name="Labutti K."/>
            <person name="Salamov A."/>
            <person name="Andreopoulos B."/>
            <person name="Baker S."/>
            <person name="Barry K."/>
            <person name="Bills G."/>
            <person name="Bluhm B."/>
            <person name="Cannon C."/>
            <person name="Castanera R."/>
            <person name="Culley D."/>
            <person name="Daum C."/>
            <person name="Ezra D."/>
            <person name="Gonzalez J."/>
            <person name="Henrissat B."/>
            <person name="Kuo A."/>
            <person name="Liang C."/>
            <person name="Lipzen A."/>
            <person name="Lutzoni F."/>
            <person name="Magnuson J."/>
            <person name="Mondo S."/>
            <person name="Nolan M."/>
            <person name="Ohm R."/>
            <person name="Pangilinan J."/>
            <person name="Park H.-J."/>
            <person name="Ramirez L."/>
            <person name="Alfaro M."/>
            <person name="Sun H."/>
            <person name="Tritt A."/>
            <person name="Yoshinaga Y."/>
            <person name="Zwiers L.-H."/>
            <person name="Turgeon B."/>
            <person name="Goodwin S."/>
            <person name="Spatafora J."/>
            <person name="Crous P."/>
            <person name="Grigoriev I."/>
        </authorList>
    </citation>
    <scope>NUCLEOTIDE SEQUENCE</scope>
    <source>
        <strain evidence="2">CBS 175.79</strain>
    </source>
</reference>
<evidence type="ECO:0000313" key="2">
    <source>
        <dbReference type="EMBL" id="KAF2019776.1"/>
    </source>
</evidence>
<dbReference type="GeneID" id="54282341"/>
<organism evidence="2 3">
    <name type="scientific">Aaosphaeria arxii CBS 175.79</name>
    <dbReference type="NCBI Taxonomy" id="1450172"/>
    <lineage>
        <taxon>Eukaryota</taxon>
        <taxon>Fungi</taxon>
        <taxon>Dikarya</taxon>
        <taxon>Ascomycota</taxon>
        <taxon>Pezizomycotina</taxon>
        <taxon>Dothideomycetes</taxon>
        <taxon>Pleosporomycetidae</taxon>
        <taxon>Pleosporales</taxon>
        <taxon>Pleosporales incertae sedis</taxon>
        <taxon>Aaosphaeria</taxon>
    </lineage>
</organism>
<evidence type="ECO:0008006" key="4">
    <source>
        <dbReference type="Google" id="ProtNLM"/>
    </source>
</evidence>
<protein>
    <recommendedName>
        <fullName evidence="4">BTB domain-containing protein</fullName>
    </recommendedName>
</protein>
<gene>
    <name evidence="2" type="ORF">BU24DRAFT_386885</name>
</gene>
<dbReference type="PANTHER" id="PTHR38119:SF2">
    <property type="entry name" value="TRANSCRIPTION FACTOR DOMAIN-CONTAINING PROTEIN"/>
    <property type="match status" value="1"/>
</dbReference>
<dbReference type="AlphaFoldDB" id="A0A6A5Y3E0"/>
<dbReference type="EMBL" id="ML978067">
    <property type="protein sequence ID" value="KAF2019776.1"/>
    <property type="molecule type" value="Genomic_DNA"/>
</dbReference>
<accession>A0A6A5Y3E0</accession>
<proteinExistence type="predicted"/>
<feature type="compositionally biased region" description="Basic and acidic residues" evidence="1">
    <location>
        <begin position="425"/>
        <end position="436"/>
    </location>
</feature>
<dbReference type="Proteomes" id="UP000799778">
    <property type="component" value="Unassembled WGS sequence"/>
</dbReference>